<dbReference type="Proteomes" id="UP000075714">
    <property type="component" value="Unassembled WGS sequence"/>
</dbReference>
<keyword evidence="5" id="KW-0255">Endonuclease</keyword>
<evidence type="ECO:0000256" key="8">
    <source>
        <dbReference type="SAM" id="MobiDB-lite"/>
    </source>
</evidence>
<dbReference type="SUPFAM" id="SSF56784">
    <property type="entry name" value="HAD-like"/>
    <property type="match status" value="1"/>
</dbReference>
<feature type="compositionally biased region" description="Low complexity" evidence="8">
    <location>
        <begin position="24"/>
        <end position="49"/>
    </location>
</feature>
<feature type="region of interest" description="Disordered" evidence="8">
    <location>
        <begin position="86"/>
        <end position="115"/>
    </location>
</feature>
<dbReference type="InterPro" id="IPR023091">
    <property type="entry name" value="MetalPrtase_cat_dom_sf_prd"/>
</dbReference>
<name>A0A150G5J5_GONPE</name>
<dbReference type="GO" id="GO:0046872">
    <property type="term" value="F:metal ion binding"/>
    <property type="evidence" value="ECO:0007669"/>
    <property type="project" value="UniProtKB-KW"/>
</dbReference>
<evidence type="ECO:0000313" key="10">
    <source>
        <dbReference type="Proteomes" id="UP000075714"/>
    </source>
</evidence>
<dbReference type="GO" id="GO:0004519">
    <property type="term" value="F:endonuclease activity"/>
    <property type="evidence" value="ECO:0007669"/>
    <property type="project" value="UniProtKB-KW"/>
</dbReference>
<dbReference type="Pfam" id="PF08282">
    <property type="entry name" value="Hydrolase_3"/>
    <property type="match status" value="1"/>
</dbReference>
<dbReference type="Gene3D" id="3.40.390.30">
    <property type="entry name" value="Metalloproteases ('zincins'), catalytic domain"/>
    <property type="match status" value="1"/>
</dbReference>
<comment type="caution">
    <text evidence="9">The sequence shown here is derived from an EMBL/GenBank/DDBJ whole genome shotgun (WGS) entry which is preliminary data.</text>
</comment>
<dbReference type="InterPro" id="IPR036412">
    <property type="entry name" value="HAD-like_sf"/>
</dbReference>
<dbReference type="GO" id="GO:0004222">
    <property type="term" value="F:metalloendopeptidase activity"/>
    <property type="evidence" value="ECO:0007669"/>
    <property type="project" value="InterPro"/>
</dbReference>
<evidence type="ECO:0000256" key="6">
    <source>
        <dbReference type="ARBA" id="ARBA00022801"/>
    </source>
</evidence>
<dbReference type="PROSITE" id="PS01306">
    <property type="entry name" value="UPF0054"/>
    <property type="match status" value="1"/>
</dbReference>
<dbReference type="InterPro" id="IPR020549">
    <property type="entry name" value="YbeY_CS"/>
</dbReference>
<keyword evidence="10" id="KW-1185">Reference proteome</keyword>
<comment type="similarity">
    <text evidence="2">Belongs to the endoribonuclease YbeY family.</text>
</comment>
<protein>
    <submittedName>
        <fullName evidence="9">Uncharacterized protein</fullName>
    </submittedName>
</protein>
<dbReference type="SUPFAM" id="SSF55486">
    <property type="entry name" value="Metalloproteases ('zincins'), catalytic domain"/>
    <property type="match status" value="1"/>
</dbReference>
<dbReference type="InterPro" id="IPR023214">
    <property type="entry name" value="HAD_sf"/>
</dbReference>
<dbReference type="NCBIfam" id="TIGR00043">
    <property type="entry name" value="rRNA maturation RNase YbeY"/>
    <property type="match status" value="1"/>
</dbReference>
<sequence>MHRCIAPDRLRLLRASGPCLAASLAARRAAGSSATPLVPPSAAAAAPAPAAEPPSPGPTPSGTPEDDGGIRFVYEPPRRFVLAALRKRRQGPPTSTKPRVELMTEGRPLSAGTPRPESLAAWQQRGPESLATQLRRDTGDALGRVLALKAETEPDWKMPRVTVLSVVLCDDPHIAALNAAHRGKQGPTDVLSFEMEDDLDYRVHLPVKLMGDMVISIDTAERQAAERGHSLLDECRVLLVHGLLHLAGWDHEKGRAEHEAMAAAERRLLAELGWAGKGLITAAEEAAEAEAGGEAAVAASVGEAAEAGAGKKAAARAEDGGARAKARGAAALGGGGGAGAGFLWRELEAEAEADGTLLDSRSRMRPASVAAIRAAAAAGVTVVAATGKARPAALAAAAAAGLDEPGLLVWPQGPGVFLQGLAVHGRGGQALSDASLPPAVVEAAFSYSASRGVSLVAFLGDTCATTRLTPELVTLNTIYYEPLAEEVSSVAALLSGPPVRKLLFMADPAEVAAELLPHWSRQLGEPGAGAQVVQAVPNMLEIVPAGVNKWGGLSCLLSHLGLPASALMAVGDGGNDLEMVAGAGLGVAMGNAVPAVKAAAGAVVSSHDEDGIAEAFERFVL</sequence>
<keyword evidence="3" id="KW-0540">Nuclease</keyword>
<dbReference type="EMBL" id="LSYV01000059">
    <property type="protein sequence ID" value="KXZ45156.1"/>
    <property type="molecule type" value="Genomic_DNA"/>
</dbReference>
<evidence type="ECO:0000256" key="4">
    <source>
        <dbReference type="ARBA" id="ARBA00022723"/>
    </source>
</evidence>
<keyword evidence="4" id="KW-0479">Metal-binding</keyword>
<dbReference type="AlphaFoldDB" id="A0A150G5J5"/>
<dbReference type="OrthoDB" id="27226at2759"/>
<evidence type="ECO:0000256" key="5">
    <source>
        <dbReference type="ARBA" id="ARBA00022759"/>
    </source>
</evidence>
<evidence type="ECO:0000256" key="2">
    <source>
        <dbReference type="ARBA" id="ARBA00010875"/>
    </source>
</evidence>
<keyword evidence="6" id="KW-0378">Hydrolase</keyword>
<accession>A0A150G5J5</accession>
<gene>
    <name evidence="9" type="ORF">GPECTOR_58g605</name>
</gene>
<dbReference type="GO" id="GO:0006364">
    <property type="term" value="P:rRNA processing"/>
    <property type="evidence" value="ECO:0007669"/>
    <property type="project" value="InterPro"/>
</dbReference>
<evidence type="ECO:0000256" key="3">
    <source>
        <dbReference type="ARBA" id="ARBA00022722"/>
    </source>
</evidence>
<evidence type="ECO:0000256" key="7">
    <source>
        <dbReference type="ARBA" id="ARBA00022833"/>
    </source>
</evidence>
<dbReference type="Gene3D" id="3.30.1240.10">
    <property type="match status" value="1"/>
</dbReference>
<dbReference type="Pfam" id="PF02130">
    <property type="entry name" value="YbeY"/>
    <property type="match status" value="1"/>
</dbReference>
<evidence type="ECO:0000256" key="1">
    <source>
        <dbReference type="ARBA" id="ARBA00001947"/>
    </source>
</evidence>
<proteinExistence type="inferred from homology"/>
<feature type="compositionally biased region" description="Pro residues" evidence="8">
    <location>
        <begin position="50"/>
        <end position="61"/>
    </location>
</feature>
<dbReference type="PANTHER" id="PTHR46986">
    <property type="entry name" value="ENDORIBONUCLEASE YBEY, CHLOROPLASTIC"/>
    <property type="match status" value="1"/>
</dbReference>
<comment type="cofactor">
    <cofactor evidence="1">
        <name>Zn(2+)</name>
        <dbReference type="ChEBI" id="CHEBI:29105"/>
    </cofactor>
</comment>
<dbReference type="STRING" id="33097.A0A150G5J5"/>
<organism evidence="9 10">
    <name type="scientific">Gonium pectorale</name>
    <name type="common">Green alga</name>
    <dbReference type="NCBI Taxonomy" id="33097"/>
    <lineage>
        <taxon>Eukaryota</taxon>
        <taxon>Viridiplantae</taxon>
        <taxon>Chlorophyta</taxon>
        <taxon>core chlorophytes</taxon>
        <taxon>Chlorophyceae</taxon>
        <taxon>CS clade</taxon>
        <taxon>Chlamydomonadales</taxon>
        <taxon>Volvocaceae</taxon>
        <taxon>Gonium</taxon>
    </lineage>
</organism>
<dbReference type="Gene3D" id="3.40.50.1000">
    <property type="entry name" value="HAD superfamily/HAD-like"/>
    <property type="match status" value="1"/>
</dbReference>
<feature type="region of interest" description="Disordered" evidence="8">
    <location>
        <begin position="24"/>
        <end position="71"/>
    </location>
</feature>
<reference evidence="10" key="1">
    <citation type="journal article" date="2016" name="Nat. Commun.">
        <title>The Gonium pectorale genome demonstrates co-option of cell cycle regulation during the evolution of multicellularity.</title>
        <authorList>
            <person name="Hanschen E.R."/>
            <person name="Marriage T.N."/>
            <person name="Ferris P.J."/>
            <person name="Hamaji T."/>
            <person name="Toyoda A."/>
            <person name="Fujiyama A."/>
            <person name="Neme R."/>
            <person name="Noguchi H."/>
            <person name="Minakuchi Y."/>
            <person name="Suzuki M."/>
            <person name="Kawai-Toyooka H."/>
            <person name="Smith D.R."/>
            <person name="Sparks H."/>
            <person name="Anderson J."/>
            <person name="Bakaric R."/>
            <person name="Luria V."/>
            <person name="Karger A."/>
            <person name="Kirschner M.W."/>
            <person name="Durand P.M."/>
            <person name="Michod R.E."/>
            <person name="Nozaki H."/>
            <person name="Olson B.J."/>
        </authorList>
    </citation>
    <scope>NUCLEOTIDE SEQUENCE [LARGE SCALE GENOMIC DNA]</scope>
    <source>
        <strain evidence="10">NIES-2863</strain>
    </source>
</reference>
<dbReference type="PANTHER" id="PTHR46986:SF1">
    <property type="entry name" value="ENDORIBONUCLEASE YBEY, CHLOROPLASTIC"/>
    <property type="match status" value="1"/>
</dbReference>
<keyword evidence="7" id="KW-0862">Zinc</keyword>
<dbReference type="InterPro" id="IPR002036">
    <property type="entry name" value="YbeY"/>
</dbReference>
<evidence type="ECO:0000313" key="9">
    <source>
        <dbReference type="EMBL" id="KXZ45156.1"/>
    </source>
</evidence>
<dbReference type="HAMAP" id="MF_00009">
    <property type="entry name" value="Endoribonucl_YbeY"/>
    <property type="match status" value="1"/>
</dbReference>